<dbReference type="Proteomes" id="UP001218218">
    <property type="component" value="Unassembled WGS sequence"/>
</dbReference>
<proteinExistence type="predicted"/>
<dbReference type="EMBL" id="JARIHO010000025">
    <property type="protein sequence ID" value="KAJ7342558.1"/>
    <property type="molecule type" value="Genomic_DNA"/>
</dbReference>
<keyword evidence="2" id="KW-1185">Reference proteome</keyword>
<organism evidence="1 2">
    <name type="scientific">Mycena albidolilacea</name>
    <dbReference type="NCBI Taxonomy" id="1033008"/>
    <lineage>
        <taxon>Eukaryota</taxon>
        <taxon>Fungi</taxon>
        <taxon>Dikarya</taxon>
        <taxon>Basidiomycota</taxon>
        <taxon>Agaricomycotina</taxon>
        <taxon>Agaricomycetes</taxon>
        <taxon>Agaricomycetidae</taxon>
        <taxon>Agaricales</taxon>
        <taxon>Marasmiineae</taxon>
        <taxon>Mycenaceae</taxon>
        <taxon>Mycena</taxon>
    </lineage>
</organism>
<name>A0AAD6ZVQ2_9AGAR</name>
<comment type="caution">
    <text evidence="1">The sequence shown here is derived from an EMBL/GenBank/DDBJ whole genome shotgun (WGS) entry which is preliminary data.</text>
</comment>
<protein>
    <submittedName>
        <fullName evidence="1">Uncharacterized protein</fullName>
    </submittedName>
</protein>
<dbReference type="AlphaFoldDB" id="A0AAD6ZVQ2"/>
<reference evidence="1" key="1">
    <citation type="submission" date="2023-03" db="EMBL/GenBank/DDBJ databases">
        <title>Massive genome expansion in bonnet fungi (Mycena s.s.) driven by repeated elements and novel gene families across ecological guilds.</title>
        <authorList>
            <consortium name="Lawrence Berkeley National Laboratory"/>
            <person name="Harder C.B."/>
            <person name="Miyauchi S."/>
            <person name="Viragh M."/>
            <person name="Kuo A."/>
            <person name="Thoen E."/>
            <person name="Andreopoulos B."/>
            <person name="Lu D."/>
            <person name="Skrede I."/>
            <person name="Drula E."/>
            <person name="Henrissat B."/>
            <person name="Morin E."/>
            <person name="Kohler A."/>
            <person name="Barry K."/>
            <person name="LaButti K."/>
            <person name="Morin E."/>
            <person name="Salamov A."/>
            <person name="Lipzen A."/>
            <person name="Mereny Z."/>
            <person name="Hegedus B."/>
            <person name="Baldrian P."/>
            <person name="Stursova M."/>
            <person name="Weitz H."/>
            <person name="Taylor A."/>
            <person name="Grigoriev I.V."/>
            <person name="Nagy L.G."/>
            <person name="Martin F."/>
            <person name="Kauserud H."/>
        </authorList>
    </citation>
    <scope>NUCLEOTIDE SEQUENCE</scope>
    <source>
        <strain evidence="1">CBHHK002</strain>
    </source>
</reference>
<accession>A0AAD6ZVQ2</accession>
<evidence type="ECO:0000313" key="1">
    <source>
        <dbReference type="EMBL" id="KAJ7342558.1"/>
    </source>
</evidence>
<gene>
    <name evidence="1" type="ORF">DFH08DRAFT_703677</name>
</gene>
<sequence length="80" mass="9271">MSIWQQNLDRGLENQHDLINSLLAGTYYFVALQELYIGPGAWTRMDRQWRVLYLTTHGEEGVQTRAVTLLNMSLPTDSWS</sequence>
<evidence type="ECO:0000313" key="2">
    <source>
        <dbReference type="Proteomes" id="UP001218218"/>
    </source>
</evidence>